<dbReference type="Proteomes" id="UP001217417">
    <property type="component" value="Unassembled WGS sequence"/>
</dbReference>
<name>A0AAD7QYR6_9ASCO</name>
<dbReference type="GO" id="GO:0015031">
    <property type="term" value="P:protein transport"/>
    <property type="evidence" value="ECO:0007669"/>
    <property type="project" value="UniProtKB-KW"/>
</dbReference>
<organism evidence="10 11">
    <name type="scientific">Lipomyces tetrasporus</name>
    <dbReference type="NCBI Taxonomy" id="54092"/>
    <lineage>
        <taxon>Eukaryota</taxon>
        <taxon>Fungi</taxon>
        <taxon>Dikarya</taxon>
        <taxon>Ascomycota</taxon>
        <taxon>Saccharomycotina</taxon>
        <taxon>Lipomycetes</taxon>
        <taxon>Lipomycetales</taxon>
        <taxon>Lipomycetaceae</taxon>
        <taxon>Lipomyces</taxon>
    </lineage>
</organism>
<keyword evidence="5" id="KW-0571">Peptide transport</keyword>
<keyword evidence="7 9" id="KW-1133">Transmembrane helix</keyword>
<accession>A0AAD7QYR6</accession>
<dbReference type="InterPro" id="IPR004648">
    <property type="entry name" value="Oligpept_transpt"/>
</dbReference>
<dbReference type="RefSeq" id="XP_056047133.1">
    <property type="nucleotide sequence ID" value="XM_056190436.1"/>
</dbReference>
<proteinExistence type="inferred from homology"/>
<evidence type="ECO:0000256" key="9">
    <source>
        <dbReference type="SAM" id="Phobius"/>
    </source>
</evidence>
<comment type="similarity">
    <text evidence="2">Belongs to the oligopeptide OPT transporter family.</text>
</comment>
<dbReference type="AlphaFoldDB" id="A0AAD7QYR6"/>
<comment type="subcellular location">
    <subcellularLocation>
        <location evidence="1">Membrane</location>
        <topology evidence="1">Multi-pass membrane protein</topology>
    </subcellularLocation>
</comment>
<evidence type="ECO:0000256" key="3">
    <source>
        <dbReference type="ARBA" id="ARBA00022448"/>
    </source>
</evidence>
<dbReference type="GO" id="GO:0016020">
    <property type="term" value="C:membrane"/>
    <property type="evidence" value="ECO:0007669"/>
    <property type="project" value="UniProtKB-SubCell"/>
</dbReference>
<protein>
    <submittedName>
        <fullName evidence="10">OPT oligopeptide transporter protein-domain-containing protein</fullName>
    </submittedName>
</protein>
<gene>
    <name evidence="10" type="ORF">POJ06DRAFT_293519</name>
</gene>
<evidence type="ECO:0000256" key="6">
    <source>
        <dbReference type="ARBA" id="ARBA00022927"/>
    </source>
</evidence>
<comment type="caution">
    <text evidence="10">The sequence shown here is derived from an EMBL/GenBank/DDBJ whole genome shotgun (WGS) entry which is preliminary data.</text>
</comment>
<dbReference type="InterPro" id="IPR004813">
    <property type="entry name" value="OPT"/>
</dbReference>
<keyword evidence="8 9" id="KW-0472">Membrane</keyword>
<feature type="transmembrane region" description="Helical" evidence="9">
    <location>
        <begin position="161"/>
        <end position="178"/>
    </location>
</feature>
<evidence type="ECO:0000256" key="2">
    <source>
        <dbReference type="ARBA" id="ARBA00008807"/>
    </source>
</evidence>
<evidence type="ECO:0000313" key="10">
    <source>
        <dbReference type="EMBL" id="KAJ8103683.1"/>
    </source>
</evidence>
<dbReference type="GeneID" id="80885602"/>
<dbReference type="Pfam" id="PF03169">
    <property type="entry name" value="OPT"/>
    <property type="match status" value="1"/>
</dbReference>
<evidence type="ECO:0000256" key="4">
    <source>
        <dbReference type="ARBA" id="ARBA00022692"/>
    </source>
</evidence>
<dbReference type="NCBIfam" id="TIGR00728">
    <property type="entry name" value="OPT_sfam"/>
    <property type="match status" value="1"/>
</dbReference>
<dbReference type="EMBL" id="JARPMG010000001">
    <property type="protein sequence ID" value="KAJ8103683.1"/>
    <property type="molecule type" value="Genomic_DNA"/>
</dbReference>
<keyword evidence="3" id="KW-0813">Transport</keyword>
<keyword evidence="11" id="KW-1185">Reference proteome</keyword>
<keyword evidence="6" id="KW-0653">Protein transport</keyword>
<evidence type="ECO:0000256" key="5">
    <source>
        <dbReference type="ARBA" id="ARBA00022856"/>
    </source>
</evidence>
<dbReference type="GO" id="GO:0035673">
    <property type="term" value="F:oligopeptide transmembrane transporter activity"/>
    <property type="evidence" value="ECO:0007669"/>
    <property type="project" value="InterPro"/>
</dbReference>
<evidence type="ECO:0000313" key="11">
    <source>
        <dbReference type="Proteomes" id="UP001217417"/>
    </source>
</evidence>
<feature type="transmembrane region" description="Helical" evidence="9">
    <location>
        <begin position="111"/>
        <end position="129"/>
    </location>
</feature>
<reference evidence="10" key="1">
    <citation type="submission" date="2023-03" db="EMBL/GenBank/DDBJ databases">
        <title>Near-Complete genome sequence of Lipomyces tetrasporous NRRL Y-64009, an oleaginous yeast capable of growing on lignocellulosic hydrolysates.</title>
        <authorList>
            <consortium name="Lawrence Berkeley National Laboratory"/>
            <person name="Jagtap S.S."/>
            <person name="Liu J.-J."/>
            <person name="Walukiewicz H.E."/>
            <person name="Pangilinan J."/>
            <person name="Lipzen A."/>
            <person name="Ahrendt S."/>
            <person name="Koriabine M."/>
            <person name="Cobaugh K."/>
            <person name="Salamov A."/>
            <person name="Yoshinaga Y."/>
            <person name="Ng V."/>
            <person name="Daum C."/>
            <person name="Grigoriev I.V."/>
            <person name="Slininger P.J."/>
            <person name="Dien B.S."/>
            <person name="Jin Y.-S."/>
            <person name="Rao C.V."/>
        </authorList>
    </citation>
    <scope>NUCLEOTIDE SEQUENCE</scope>
    <source>
        <strain evidence="10">NRRL Y-64009</strain>
    </source>
</reference>
<evidence type="ECO:0000256" key="7">
    <source>
        <dbReference type="ARBA" id="ARBA00022989"/>
    </source>
</evidence>
<keyword evidence="4 9" id="KW-0812">Transmembrane</keyword>
<evidence type="ECO:0000256" key="1">
    <source>
        <dbReference type="ARBA" id="ARBA00004141"/>
    </source>
</evidence>
<evidence type="ECO:0000256" key="8">
    <source>
        <dbReference type="ARBA" id="ARBA00023136"/>
    </source>
</evidence>
<sequence length="250" mass="28323">MVPQHAIANMMCRIFGWNVDAQADSLIGSQKLGHYAKIPPRAFLRCQLLATVIQTLITIAANNVLITSFPSLCAPDQSNRFTCPFPNARYTATIVWGVVGPQRIFAELYPMLKWAFFIGVCIGAPVYYIRLYAMRYFPFVKNFNPIMFIAGMSWWNSGYNLSYFTPGFEVSFIFMYYIRRHYLTWWTKYNFVLSAALSAGVALCAILIFVSLQVTNVDINWWGRTVSGAGIDGGYLQSHALRTITEHASD</sequence>
<dbReference type="PANTHER" id="PTHR22601">
    <property type="entry name" value="ISP4 LIKE PROTEIN"/>
    <property type="match status" value="1"/>
</dbReference>
<feature type="transmembrane region" description="Helical" evidence="9">
    <location>
        <begin position="190"/>
        <end position="212"/>
    </location>
</feature>